<dbReference type="Gene3D" id="1.10.10.60">
    <property type="entry name" value="Homeodomain-like"/>
    <property type="match status" value="1"/>
</dbReference>
<keyword evidence="1" id="KW-0805">Transcription regulation</keyword>
<dbReference type="GO" id="GO:0003700">
    <property type="term" value="F:DNA-binding transcription factor activity"/>
    <property type="evidence" value="ECO:0007669"/>
    <property type="project" value="InterPro"/>
</dbReference>
<evidence type="ECO:0000259" key="4">
    <source>
        <dbReference type="PROSITE" id="PS01124"/>
    </source>
</evidence>
<evidence type="ECO:0000313" key="6">
    <source>
        <dbReference type="Proteomes" id="UP000198901"/>
    </source>
</evidence>
<proteinExistence type="predicted"/>
<dbReference type="Pfam" id="PF12833">
    <property type="entry name" value="HTH_18"/>
    <property type="match status" value="1"/>
</dbReference>
<dbReference type="InterPro" id="IPR009057">
    <property type="entry name" value="Homeodomain-like_sf"/>
</dbReference>
<dbReference type="RefSeq" id="WP_093205881.1">
    <property type="nucleotide sequence ID" value="NZ_FNGS01000007.1"/>
</dbReference>
<accession>A0A1G9UFU5</accession>
<dbReference type="InterPro" id="IPR046532">
    <property type="entry name" value="DUF6597"/>
</dbReference>
<reference evidence="5 6" key="1">
    <citation type="submission" date="2016-10" db="EMBL/GenBank/DDBJ databases">
        <authorList>
            <person name="de Groot N.N."/>
        </authorList>
    </citation>
    <scope>NUCLEOTIDE SEQUENCE [LARGE SCALE GENOMIC DNA]</scope>
    <source>
        <strain evidence="5 6">DSM 21668</strain>
    </source>
</reference>
<keyword evidence="3" id="KW-0804">Transcription</keyword>
<dbReference type="Proteomes" id="UP000198901">
    <property type="component" value="Unassembled WGS sequence"/>
</dbReference>
<dbReference type="SMART" id="SM00342">
    <property type="entry name" value="HTH_ARAC"/>
    <property type="match status" value="1"/>
</dbReference>
<dbReference type="PROSITE" id="PS01124">
    <property type="entry name" value="HTH_ARAC_FAMILY_2"/>
    <property type="match status" value="1"/>
</dbReference>
<dbReference type="InterPro" id="IPR050204">
    <property type="entry name" value="AraC_XylS_family_regulators"/>
</dbReference>
<gene>
    <name evidence="5" type="ORF">SAMN04488090_3802</name>
</gene>
<dbReference type="Pfam" id="PF20240">
    <property type="entry name" value="DUF6597"/>
    <property type="match status" value="1"/>
</dbReference>
<dbReference type="EMBL" id="FNGS01000007">
    <property type="protein sequence ID" value="SDM58768.1"/>
    <property type="molecule type" value="Genomic_DNA"/>
</dbReference>
<dbReference type="AlphaFoldDB" id="A0A1G9UFU5"/>
<keyword evidence="6" id="KW-1185">Reference proteome</keyword>
<dbReference type="SUPFAM" id="SSF46689">
    <property type="entry name" value="Homeodomain-like"/>
    <property type="match status" value="1"/>
</dbReference>
<evidence type="ECO:0000256" key="2">
    <source>
        <dbReference type="ARBA" id="ARBA00023125"/>
    </source>
</evidence>
<dbReference type="PANTHER" id="PTHR46796">
    <property type="entry name" value="HTH-TYPE TRANSCRIPTIONAL ACTIVATOR RHAS-RELATED"/>
    <property type="match status" value="1"/>
</dbReference>
<name>A0A1G9UFU5_9BACT</name>
<evidence type="ECO:0000313" key="5">
    <source>
        <dbReference type="EMBL" id="SDM58768.1"/>
    </source>
</evidence>
<dbReference type="OrthoDB" id="635259at2"/>
<evidence type="ECO:0000256" key="3">
    <source>
        <dbReference type="ARBA" id="ARBA00023163"/>
    </source>
</evidence>
<sequence length="264" mass="30410">MHYRTIPPSPALAGFVRFFWVLEGAPDGIYHHRTLADGCAEMVFHYQGRFDEWYGAGTEKSFTSGIHGQSSRFRRFSVGEAFGIFGVYLYPYAVPLLIRQPASDLTNEMPDLGSVFGREGRALEERMMLAVDTDQRIAIVSSFLEKRFREKAPQPGVFSCIRSVIETRGMTRIELLADACSLSQRQFSRKFHEYAGFSPKLFSRIIRFQSAIAHPETFESLTELAYRCGYYDQSHFIHDFREFSGFHPGHFFFRENEATGWMGW</sequence>
<protein>
    <submittedName>
        <fullName evidence="5">Helix-turn-helix domain-containing protein</fullName>
    </submittedName>
</protein>
<feature type="domain" description="HTH araC/xylS-type" evidence="4">
    <location>
        <begin position="155"/>
        <end position="254"/>
    </location>
</feature>
<organism evidence="5 6">
    <name type="scientific">Siphonobacter aquaeclarae</name>
    <dbReference type="NCBI Taxonomy" id="563176"/>
    <lineage>
        <taxon>Bacteria</taxon>
        <taxon>Pseudomonadati</taxon>
        <taxon>Bacteroidota</taxon>
        <taxon>Cytophagia</taxon>
        <taxon>Cytophagales</taxon>
        <taxon>Cytophagaceae</taxon>
        <taxon>Siphonobacter</taxon>
    </lineage>
</organism>
<dbReference type="PANTHER" id="PTHR46796:SF13">
    <property type="entry name" value="HTH-TYPE TRANSCRIPTIONAL ACTIVATOR RHAS"/>
    <property type="match status" value="1"/>
</dbReference>
<dbReference type="InterPro" id="IPR018060">
    <property type="entry name" value="HTH_AraC"/>
</dbReference>
<dbReference type="GO" id="GO:0043565">
    <property type="term" value="F:sequence-specific DNA binding"/>
    <property type="evidence" value="ECO:0007669"/>
    <property type="project" value="InterPro"/>
</dbReference>
<dbReference type="STRING" id="563176.SAMN04488090_3802"/>
<evidence type="ECO:0000256" key="1">
    <source>
        <dbReference type="ARBA" id="ARBA00023015"/>
    </source>
</evidence>
<keyword evidence="2" id="KW-0238">DNA-binding</keyword>